<dbReference type="Gene3D" id="2.60.120.260">
    <property type="entry name" value="Galactose-binding domain-like"/>
    <property type="match status" value="3"/>
</dbReference>
<evidence type="ECO:0000256" key="3">
    <source>
        <dbReference type="ARBA" id="ARBA00022801"/>
    </source>
</evidence>
<dbReference type="InterPro" id="IPR035396">
    <property type="entry name" value="Bac_rhamnosid6H"/>
</dbReference>
<feature type="domain" description="Alpha-L-rhamnosidase C-terminal" evidence="9">
    <location>
        <begin position="1001"/>
        <end position="1070"/>
    </location>
</feature>
<protein>
    <recommendedName>
        <fullName evidence="2">alpha-L-rhamnosidase</fullName>
        <ecNumber evidence="2">3.2.1.40</ecNumber>
    </recommendedName>
</protein>
<evidence type="ECO:0000256" key="1">
    <source>
        <dbReference type="ARBA" id="ARBA00001445"/>
    </source>
</evidence>
<evidence type="ECO:0000259" key="6">
    <source>
        <dbReference type="Pfam" id="PF05592"/>
    </source>
</evidence>
<gene>
    <name evidence="10" type="ORF">SBA5_550040</name>
</gene>
<dbReference type="InterPro" id="IPR013737">
    <property type="entry name" value="Bac_rhamnosid_N"/>
</dbReference>
<dbReference type="GO" id="GO:0005975">
    <property type="term" value="P:carbohydrate metabolic process"/>
    <property type="evidence" value="ECO:0007669"/>
    <property type="project" value="InterPro"/>
</dbReference>
<evidence type="ECO:0000259" key="8">
    <source>
        <dbReference type="Pfam" id="PF17389"/>
    </source>
</evidence>
<dbReference type="SUPFAM" id="SSF48208">
    <property type="entry name" value="Six-hairpin glycosidases"/>
    <property type="match status" value="1"/>
</dbReference>
<dbReference type="InterPro" id="IPR012341">
    <property type="entry name" value="6hp_glycosidase-like_sf"/>
</dbReference>
<dbReference type="Pfam" id="PF08531">
    <property type="entry name" value="Bac_rhamnosid_N"/>
    <property type="match status" value="1"/>
</dbReference>
<proteinExistence type="predicted"/>
<feature type="chain" id="PRO_5014621262" description="alpha-L-rhamnosidase" evidence="5">
    <location>
        <begin position="23"/>
        <end position="1111"/>
    </location>
</feature>
<dbReference type="InterPro" id="IPR008979">
    <property type="entry name" value="Galactose-bd-like_sf"/>
</dbReference>
<dbReference type="Pfam" id="PF17390">
    <property type="entry name" value="Bac_rhamnosid_C"/>
    <property type="match status" value="1"/>
</dbReference>
<feature type="domain" description="Alpha-L-rhamnosidase six-hairpin glycosidase" evidence="8">
    <location>
        <begin position="644"/>
        <end position="997"/>
    </location>
</feature>
<dbReference type="InterPro" id="IPR008902">
    <property type="entry name" value="Rhamnosid_concanavalin"/>
</dbReference>
<sequence length="1111" mass="122974">MKNAMFRPIAWGFILTAAAGLAAQQPATTAGPMNLQVDNLKAPLGIDDPAPHFSWHLQDPAAGAKQTAYEVQVASNPELLNQDQADEWTSGRVESDRSIDIPYAGPQLKPSTRYYWRLKLWNAEGKSYPASEASWWETGLLNQDAWKADWIGYETPEEATVRRAPAHWIANPDAKTPAVGNGPEQRFDYRTMVTLAKPVRFAALYATGQDAVSAWINGTQVLTKDPLPPYKQMPWKKFVRAEVTKDLAAGANSIAIEALHFVVNPNGMATDDAPPMIATLVVEYEDETWATFASAPTWKTAIHATDGWQQKTFDDSGWKAVEEWHPLSPRRSESLGDPWIPDSVKALRHDFTVSSPIKSARLYATALGDYEMFLNGKRVGDQVLAPGWTDYRERVVYQTYDVTSQVADGKNVIGALLAPGWYETPLEWFQQPNNYGVTPPALRAQLRIEHTDGSVEWIATDSKWVATESEIRHSELYDGETQDGTKRMPMERSSLSPHLSTAGWPSVIVSEPAPVRIVTQDFPPIRVERTLEAKSLTEPKPGVWVYDFGQNFSGVERLRTNGPAGTDVRMRFAEILNPDGTIYTENLRTARVTDHFILGGKGSEEFTPQFTFHGFRYAELTGLPTAPDQSAVTGLVIHTDAPFTAKFSTGNAMINQLWSNILWGQRSNFVGVPTDCPQRDERLGWMGDAQVFWRTASYNMDLAAFSRKFAADMRGTQVGTPFYGIFSPGTVSPNAGWAAAWSDAGVIVPWTSWLQTGDTTIIEQNWGAMTKYLDAIATDNPEYLWKNNYGQPFGDWLSPEGKTDEVLIATAYWAYDATLMQQMARATGRTADAEKYAQLFERIRAAFQKQFVRTDGFVDGADNSASQFGVINNPNAKSSGGDTQTGYVLALHMNLLPENLHTAAAKRLVDKIHANHDLLGTGFLGTPYLLEELTKAGYTSLAYTLLLDTRYPSWGYMVEHGATTMWERWNGDQMLNDPSMNSFNHYAYGAVAEWMYRDAAGIDTTPLDPGFHTVVLHPVFDARLGRLSFDYDSAYGPIHSDWTVTGSTAEWHLTIPPNASGWLPLSANEAARYTLDGAPLVKSRGASAGSLGGSSGFRLAPGSYTFLVRLS</sequence>
<evidence type="ECO:0000256" key="5">
    <source>
        <dbReference type="SAM" id="SignalP"/>
    </source>
</evidence>
<dbReference type="Pfam" id="PF05592">
    <property type="entry name" value="Bac_rhamnosid"/>
    <property type="match status" value="1"/>
</dbReference>
<evidence type="ECO:0000256" key="4">
    <source>
        <dbReference type="SAM" id="MobiDB-lite"/>
    </source>
</evidence>
<feature type="region of interest" description="Disordered" evidence="4">
    <location>
        <begin position="479"/>
        <end position="498"/>
    </location>
</feature>
<feature type="domain" description="Alpha-L-rhamnosidase concanavalin-like" evidence="6">
    <location>
        <begin position="539"/>
        <end position="638"/>
    </location>
</feature>
<accession>A0A2N9LTR4</accession>
<dbReference type="Gene3D" id="2.60.420.10">
    <property type="entry name" value="Maltose phosphorylase, domain 3"/>
    <property type="match status" value="1"/>
</dbReference>
<evidence type="ECO:0000256" key="2">
    <source>
        <dbReference type="ARBA" id="ARBA00012652"/>
    </source>
</evidence>
<dbReference type="PIRSF" id="PIRSF010631">
    <property type="entry name" value="A-rhamnsds"/>
    <property type="match status" value="1"/>
</dbReference>
<evidence type="ECO:0000313" key="11">
    <source>
        <dbReference type="Proteomes" id="UP000239735"/>
    </source>
</evidence>
<feature type="signal peptide" evidence="5">
    <location>
        <begin position="1"/>
        <end position="22"/>
    </location>
</feature>
<evidence type="ECO:0000259" key="9">
    <source>
        <dbReference type="Pfam" id="PF17390"/>
    </source>
</evidence>
<comment type="catalytic activity">
    <reaction evidence="1">
        <text>Hydrolysis of terminal non-reducing alpha-L-rhamnose residues in alpha-L-rhamnosides.</text>
        <dbReference type="EC" id="3.2.1.40"/>
    </reaction>
</comment>
<dbReference type="EC" id="3.2.1.40" evidence="2"/>
<dbReference type="Pfam" id="PF25788">
    <property type="entry name" value="Ig_Rha78A_N"/>
    <property type="match status" value="1"/>
</dbReference>
<dbReference type="Gene3D" id="1.50.10.10">
    <property type="match status" value="1"/>
</dbReference>
<dbReference type="InterPro" id="IPR013783">
    <property type="entry name" value="Ig-like_fold"/>
</dbReference>
<evidence type="ECO:0000259" key="7">
    <source>
        <dbReference type="Pfam" id="PF08531"/>
    </source>
</evidence>
<dbReference type="Gene3D" id="2.60.40.10">
    <property type="entry name" value="Immunoglobulins"/>
    <property type="match status" value="1"/>
</dbReference>
<evidence type="ECO:0000313" key="10">
    <source>
        <dbReference type="EMBL" id="SPE26617.1"/>
    </source>
</evidence>
<dbReference type="OrthoDB" id="9761045at2"/>
<dbReference type="InterPro" id="IPR008928">
    <property type="entry name" value="6-hairpin_glycosidase_sf"/>
</dbReference>
<name>A0A2N9LTR4_9BACT</name>
<keyword evidence="5" id="KW-0732">Signal</keyword>
<dbReference type="SUPFAM" id="SSF49785">
    <property type="entry name" value="Galactose-binding domain-like"/>
    <property type="match status" value="1"/>
</dbReference>
<dbReference type="PANTHER" id="PTHR33307:SF6">
    <property type="entry name" value="ALPHA-RHAMNOSIDASE (EUROFUNG)-RELATED"/>
    <property type="match status" value="1"/>
</dbReference>
<dbReference type="Pfam" id="PF17389">
    <property type="entry name" value="Bac_rhamnosid6H"/>
    <property type="match status" value="1"/>
</dbReference>
<reference evidence="11" key="1">
    <citation type="submission" date="2018-02" db="EMBL/GenBank/DDBJ databases">
        <authorList>
            <person name="Hausmann B."/>
        </authorList>
    </citation>
    <scope>NUCLEOTIDE SEQUENCE [LARGE SCALE GENOMIC DNA]</scope>
    <source>
        <strain evidence="11">Peat soil MAG SbA5</strain>
    </source>
</reference>
<dbReference type="InterPro" id="IPR035398">
    <property type="entry name" value="Bac_rhamnosid_C"/>
</dbReference>
<feature type="domain" description="Bacterial alpha-L-rhamnosidase N-terminal" evidence="7">
    <location>
        <begin position="357"/>
        <end position="528"/>
    </location>
</feature>
<keyword evidence="3" id="KW-0378">Hydrolase</keyword>
<dbReference type="InterPro" id="IPR016007">
    <property type="entry name" value="Alpha_rhamnosid"/>
</dbReference>
<organism evidence="10 11">
    <name type="scientific">Candidatus Sulfuritelmatomonas gaucii</name>
    <dbReference type="NCBI Taxonomy" id="2043161"/>
    <lineage>
        <taxon>Bacteria</taxon>
        <taxon>Pseudomonadati</taxon>
        <taxon>Acidobacteriota</taxon>
        <taxon>Terriglobia</taxon>
        <taxon>Terriglobales</taxon>
        <taxon>Acidobacteriaceae</taxon>
        <taxon>Candidatus Sulfuritelmatomonas</taxon>
    </lineage>
</organism>
<dbReference type="GO" id="GO:0030596">
    <property type="term" value="F:alpha-L-rhamnosidase activity"/>
    <property type="evidence" value="ECO:0007669"/>
    <property type="project" value="UniProtKB-EC"/>
</dbReference>
<dbReference type="PANTHER" id="PTHR33307">
    <property type="entry name" value="ALPHA-RHAMNOSIDASE (EUROFUNG)"/>
    <property type="match status" value="1"/>
</dbReference>
<dbReference type="EMBL" id="OKRB01000114">
    <property type="protein sequence ID" value="SPE26617.1"/>
    <property type="molecule type" value="Genomic_DNA"/>
</dbReference>
<dbReference type="Proteomes" id="UP000239735">
    <property type="component" value="Unassembled WGS sequence"/>
</dbReference>
<dbReference type="AlphaFoldDB" id="A0A2N9LTR4"/>